<dbReference type="SUPFAM" id="SSF51735">
    <property type="entry name" value="NAD(P)-binding Rossmann-fold domains"/>
    <property type="match status" value="1"/>
</dbReference>
<dbReference type="PANTHER" id="PTHR23429">
    <property type="entry name" value="GLUCOSE-6-PHOSPHATE 1-DEHYDROGENASE G6PD"/>
    <property type="match status" value="1"/>
</dbReference>
<organism evidence="9 10">
    <name type="scientific">Candidatus Taylorbacteria bacterium RIFCSPHIGHO2_12_FULL_45_16</name>
    <dbReference type="NCBI Taxonomy" id="1802315"/>
    <lineage>
        <taxon>Bacteria</taxon>
        <taxon>Candidatus Tayloriibacteriota</taxon>
    </lineage>
</organism>
<evidence type="ECO:0000256" key="5">
    <source>
        <dbReference type="ARBA" id="ARBA00023277"/>
    </source>
</evidence>
<dbReference type="AlphaFoldDB" id="A0A1G2N1S6"/>
<feature type="binding site" evidence="6">
    <location>
        <position position="194"/>
    </location>
    <ligand>
        <name>substrate</name>
    </ligand>
</feature>
<evidence type="ECO:0000313" key="9">
    <source>
        <dbReference type="EMBL" id="OHA29292.1"/>
    </source>
</evidence>
<feature type="binding site" evidence="6">
    <location>
        <position position="164"/>
    </location>
    <ligand>
        <name>NADP(+)</name>
        <dbReference type="ChEBI" id="CHEBI:58349"/>
    </ligand>
</feature>
<dbReference type="STRING" id="1802315.A3F51_01615"/>
<evidence type="ECO:0000256" key="4">
    <source>
        <dbReference type="ARBA" id="ARBA00023002"/>
    </source>
</evidence>
<evidence type="ECO:0000256" key="6">
    <source>
        <dbReference type="HAMAP-Rule" id="MF_00966"/>
    </source>
</evidence>
<protein>
    <recommendedName>
        <fullName evidence="6">Glucose-6-phosphate 1-dehydrogenase</fullName>
        <shortName evidence="6">G6PD</shortName>
        <ecNumber evidence="6">1.1.1.49</ecNumber>
    </recommendedName>
</protein>
<sequence length="480" mass="55429">MTQPDRPVALFALNPTIFVIFGITGDLASRKLIPALLNLYTKKLLPSRFAILGFSRRMFNREEFREFIRSRMNVRLGQFKEEDIKHFLDHMSYEQGMFDDAGAYIRLASKMKNIDDRWGQCSNKLYHLSVPPTLYEKILSNIARSGLAQSCGDGSGWTRVLIEKPFGSDSDTARCLDKLLGTLFKEEQIFRIDHYLAKEVLQNIMAFRFSNSMFEPLWNRHFIDKVHIKLFEKSGMDGRGAFYNPIGALKDVGQNHMLMMLAIVAMEAPDSFKAKDIRCERAKILEKLKLMTGRSIRGRVVRGQYMGYMQESGISAQSQTETYFRIQALINSSRWKDVPFYLESGKAMSESKVEIDVYFKKGERNDRQETGVGDAENKQNILTFRIQPEEGIRIRFFVKVPGYDYITESKTLKFKYADVASFDIISNDYERLIHDAFIGDQALFASTDEIMASWKFMMSILNNLRQTKLVLYEKGAEYVE</sequence>
<dbReference type="GO" id="GO:0004345">
    <property type="term" value="F:glucose-6-phosphate dehydrogenase activity"/>
    <property type="evidence" value="ECO:0007669"/>
    <property type="project" value="UniProtKB-UniRule"/>
</dbReference>
<dbReference type="Proteomes" id="UP000178089">
    <property type="component" value="Unassembled WGS sequence"/>
</dbReference>
<dbReference type="Gene3D" id="3.30.360.10">
    <property type="entry name" value="Dihydrodipicolinate Reductase, domain 2"/>
    <property type="match status" value="1"/>
</dbReference>
<dbReference type="PIRSF" id="PIRSF000110">
    <property type="entry name" value="G6PD"/>
    <property type="match status" value="1"/>
</dbReference>
<evidence type="ECO:0000259" key="8">
    <source>
        <dbReference type="Pfam" id="PF02781"/>
    </source>
</evidence>
<feature type="binding site" evidence="6">
    <location>
        <position position="56"/>
    </location>
    <ligand>
        <name>NADP(+)</name>
        <dbReference type="ChEBI" id="CHEBI:58349"/>
    </ligand>
</feature>
<feature type="binding site" evidence="6">
    <location>
        <position position="232"/>
    </location>
    <ligand>
        <name>substrate</name>
    </ligand>
</feature>
<dbReference type="Gene3D" id="3.40.50.720">
    <property type="entry name" value="NAD(P)-binding Rossmann-like Domain"/>
    <property type="match status" value="1"/>
</dbReference>
<dbReference type="EMBL" id="MHRT01000005">
    <property type="protein sequence ID" value="OHA29292.1"/>
    <property type="molecule type" value="Genomic_DNA"/>
</dbReference>
<dbReference type="PRINTS" id="PR00079">
    <property type="entry name" value="G6PDHDRGNASE"/>
</dbReference>
<comment type="pathway">
    <text evidence="1 6">Carbohydrate degradation; pentose phosphate pathway; D-ribulose 5-phosphate from D-glucose 6-phosphate (oxidative stage): step 1/3.</text>
</comment>
<dbReference type="EC" id="1.1.1.49" evidence="6"/>
<accession>A0A1G2N1S6</accession>
<feature type="domain" description="Glucose-6-phosphate dehydrogenase C-terminal" evidence="8">
    <location>
        <begin position="205"/>
        <end position="476"/>
    </location>
</feature>
<dbReference type="GO" id="GO:0005829">
    <property type="term" value="C:cytosol"/>
    <property type="evidence" value="ECO:0007669"/>
    <property type="project" value="TreeGrafter"/>
</dbReference>
<dbReference type="GO" id="GO:0050661">
    <property type="term" value="F:NADP binding"/>
    <property type="evidence" value="ECO:0007669"/>
    <property type="project" value="UniProtKB-UniRule"/>
</dbReference>
<reference evidence="9 10" key="1">
    <citation type="journal article" date="2016" name="Nat. Commun.">
        <title>Thousands of microbial genomes shed light on interconnected biogeochemical processes in an aquifer system.</title>
        <authorList>
            <person name="Anantharaman K."/>
            <person name="Brown C.T."/>
            <person name="Hug L.A."/>
            <person name="Sharon I."/>
            <person name="Castelle C.J."/>
            <person name="Probst A.J."/>
            <person name="Thomas B.C."/>
            <person name="Singh A."/>
            <person name="Wilkins M.J."/>
            <person name="Karaoz U."/>
            <person name="Brodie E.L."/>
            <person name="Williams K.H."/>
            <person name="Hubbard S.S."/>
            <person name="Banfield J.F."/>
        </authorList>
    </citation>
    <scope>NUCLEOTIDE SEQUENCE [LARGE SCALE GENOMIC DNA]</scope>
</reference>
<proteinExistence type="inferred from homology"/>
<keyword evidence="5 6" id="KW-0119">Carbohydrate metabolism</keyword>
<evidence type="ECO:0000256" key="1">
    <source>
        <dbReference type="ARBA" id="ARBA00004937"/>
    </source>
</evidence>
<comment type="similarity">
    <text evidence="6">Belongs to the glucose-6-phosphate dehydrogenase family.</text>
</comment>
<keyword evidence="2 6" id="KW-0313">Glucose metabolism</keyword>
<gene>
    <name evidence="6" type="primary">zwf</name>
    <name evidence="9" type="ORF">A3F51_01615</name>
</gene>
<dbReference type="InterPro" id="IPR001282">
    <property type="entry name" value="G6P_DH"/>
</dbReference>
<feature type="domain" description="Glucose-6-phosphate dehydrogenase NAD-binding" evidence="7">
    <location>
        <begin position="19"/>
        <end position="203"/>
    </location>
</feature>
<dbReference type="SUPFAM" id="SSF55347">
    <property type="entry name" value="Glyceraldehyde-3-phosphate dehydrogenase-like, C-terminal domain"/>
    <property type="match status" value="1"/>
</dbReference>
<evidence type="ECO:0000256" key="3">
    <source>
        <dbReference type="ARBA" id="ARBA00022857"/>
    </source>
</evidence>
<feature type="binding site" evidence="6">
    <location>
        <position position="198"/>
    </location>
    <ligand>
        <name>substrate</name>
    </ligand>
</feature>
<evidence type="ECO:0000259" key="7">
    <source>
        <dbReference type="Pfam" id="PF00479"/>
    </source>
</evidence>
<comment type="caution">
    <text evidence="6">Lacks conserved residue(s) required for the propagation of feature annotation.</text>
</comment>
<dbReference type="PANTHER" id="PTHR23429:SF0">
    <property type="entry name" value="GLUCOSE-6-PHOSPHATE 1-DEHYDROGENASE"/>
    <property type="match status" value="1"/>
</dbReference>
<comment type="catalytic activity">
    <reaction evidence="6">
        <text>D-glucose 6-phosphate + NADP(+) = 6-phospho-D-glucono-1,5-lactone + NADPH + H(+)</text>
        <dbReference type="Rhea" id="RHEA:15841"/>
        <dbReference type="ChEBI" id="CHEBI:15378"/>
        <dbReference type="ChEBI" id="CHEBI:57783"/>
        <dbReference type="ChEBI" id="CHEBI:57955"/>
        <dbReference type="ChEBI" id="CHEBI:58349"/>
        <dbReference type="ChEBI" id="CHEBI:61548"/>
        <dbReference type="EC" id="1.1.1.49"/>
    </reaction>
</comment>
<dbReference type="InterPro" id="IPR022675">
    <property type="entry name" value="G6P_DH_C"/>
</dbReference>
<evidence type="ECO:0000256" key="2">
    <source>
        <dbReference type="ARBA" id="ARBA00022526"/>
    </source>
</evidence>
<dbReference type="UniPathway" id="UPA00115">
    <property type="reaction ID" value="UER00408"/>
</dbReference>
<comment type="caution">
    <text evidence="9">The sequence shown here is derived from an EMBL/GenBank/DDBJ whole genome shotgun (WGS) entry which is preliminary data.</text>
</comment>
<dbReference type="HAMAP" id="MF_00966">
    <property type="entry name" value="G6PD"/>
    <property type="match status" value="1"/>
</dbReference>
<keyword evidence="4 6" id="KW-0560">Oxidoreductase</keyword>
<evidence type="ECO:0000313" key="10">
    <source>
        <dbReference type="Proteomes" id="UP000178089"/>
    </source>
</evidence>
<dbReference type="Pfam" id="PF02781">
    <property type="entry name" value="G6PD_C"/>
    <property type="match status" value="1"/>
</dbReference>
<name>A0A1G2N1S6_9BACT</name>
<dbReference type="Pfam" id="PF00479">
    <property type="entry name" value="G6PD_N"/>
    <property type="match status" value="1"/>
</dbReference>
<keyword evidence="3 6" id="KW-0521">NADP</keyword>
<comment type="function">
    <text evidence="6">Catalyzes the oxidation of glucose 6-phosphate to 6-phosphogluconolactone.</text>
</comment>
<feature type="binding site" evidence="6">
    <location>
        <position position="251"/>
    </location>
    <ligand>
        <name>substrate</name>
    </ligand>
</feature>
<dbReference type="NCBIfam" id="TIGR00871">
    <property type="entry name" value="zwf"/>
    <property type="match status" value="1"/>
</dbReference>
<feature type="binding site" evidence="6">
    <location>
        <position position="346"/>
    </location>
    <ligand>
        <name>substrate</name>
    </ligand>
</feature>
<dbReference type="GO" id="GO:0009051">
    <property type="term" value="P:pentose-phosphate shunt, oxidative branch"/>
    <property type="evidence" value="ECO:0007669"/>
    <property type="project" value="TreeGrafter"/>
</dbReference>
<feature type="active site" description="Proton acceptor" evidence="6">
    <location>
        <position position="256"/>
    </location>
</feature>
<dbReference type="GO" id="GO:0006006">
    <property type="term" value="P:glucose metabolic process"/>
    <property type="evidence" value="ECO:0007669"/>
    <property type="project" value="UniProtKB-KW"/>
</dbReference>
<dbReference type="InterPro" id="IPR036291">
    <property type="entry name" value="NAD(P)-bd_dom_sf"/>
</dbReference>
<dbReference type="InterPro" id="IPR022674">
    <property type="entry name" value="G6P_DH_NAD-bd"/>
</dbReference>